<name>A0ABQ4DR46_9CELL</name>
<comment type="caution">
    <text evidence="2">The sequence shown here is derived from an EMBL/GenBank/DDBJ whole genome shotgun (WGS) entry which is preliminary data.</text>
</comment>
<feature type="region of interest" description="Disordered" evidence="1">
    <location>
        <begin position="122"/>
        <end position="141"/>
    </location>
</feature>
<sequence>MSDTSSDVPLAEMLSEYHTEIEALEFPPGWTDPGPGEWETQTSENGGEITHVFEPGFGEVTAQSRWVCAWQSFWVDSGGTELATREVVTRLAGLEQMVYWEYSDEATRQRRREILEAIRSGNSEAVSQETQLNCLSSEPGS</sequence>
<protein>
    <submittedName>
        <fullName evidence="2">Uncharacterized protein</fullName>
    </submittedName>
</protein>
<evidence type="ECO:0000313" key="2">
    <source>
        <dbReference type="EMBL" id="GIG41828.1"/>
    </source>
</evidence>
<organism evidence="2 3">
    <name type="scientific">Cellulomonas phragmiteti</name>
    <dbReference type="NCBI Taxonomy" id="478780"/>
    <lineage>
        <taxon>Bacteria</taxon>
        <taxon>Bacillati</taxon>
        <taxon>Actinomycetota</taxon>
        <taxon>Actinomycetes</taxon>
        <taxon>Micrococcales</taxon>
        <taxon>Cellulomonadaceae</taxon>
        <taxon>Cellulomonas</taxon>
    </lineage>
</organism>
<gene>
    <name evidence="2" type="ORF">Cph01nite_35900</name>
</gene>
<dbReference type="Proteomes" id="UP000614741">
    <property type="component" value="Unassembled WGS sequence"/>
</dbReference>
<keyword evidence="3" id="KW-1185">Reference proteome</keyword>
<evidence type="ECO:0000313" key="3">
    <source>
        <dbReference type="Proteomes" id="UP000614741"/>
    </source>
</evidence>
<accession>A0ABQ4DR46</accession>
<proteinExistence type="predicted"/>
<evidence type="ECO:0000256" key="1">
    <source>
        <dbReference type="SAM" id="MobiDB-lite"/>
    </source>
</evidence>
<reference evidence="2 3" key="1">
    <citation type="submission" date="2021-01" db="EMBL/GenBank/DDBJ databases">
        <title>Whole genome shotgun sequence of Cellulomonas phragmiteti NBRC 110785.</title>
        <authorList>
            <person name="Komaki H."/>
            <person name="Tamura T."/>
        </authorList>
    </citation>
    <scope>NUCLEOTIDE SEQUENCE [LARGE SCALE GENOMIC DNA]</scope>
    <source>
        <strain evidence="2 3">NBRC 110785</strain>
    </source>
</reference>
<dbReference type="EMBL" id="BONP01000040">
    <property type="protein sequence ID" value="GIG41828.1"/>
    <property type="molecule type" value="Genomic_DNA"/>
</dbReference>